<sequence>MILTRKSDTLGIFTGGLCLAHCLITPVLFAVQPYFFSFTEQPSWWKYLDYIFLLISFFAVYSSAQSTTKRWVSYALWSSWVLLTVVILNEKLEVLPLPETTIYIPTLALIGFHLYNKKYCSCN</sequence>
<gene>
    <name evidence="2" type="ORF">ACFSRZ_14490</name>
</gene>
<dbReference type="InterPro" id="IPR004891">
    <property type="entry name" value="Mercury-R_MerC"/>
</dbReference>
<dbReference type="RefSeq" id="WP_379667291.1">
    <property type="nucleotide sequence ID" value="NZ_JBHULH010000012.1"/>
</dbReference>
<keyword evidence="1" id="KW-1133">Transmembrane helix</keyword>
<dbReference type="Proteomes" id="UP001597508">
    <property type="component" value="Unassembled WGS sequence"/>
</dbReference>
<comment type="caution">
    <text evidence="2">The sequence shown here is derived from an EMBL/GenBank/DDBJ whole genome shotgun (WGS) entry which is preliminary data.</text>
</comment>
<name>A0ABW5LZ26_9FLAO</name>
<feature type="transmembrane region" description="Helical" evidence="1">
    <location>
        <begin position="47"/>
        <end position="64"/>
    </location>
</feature>
<keyword evidence="1" id="KW-0812">Transmembrane</keyword>
<evidence type="ECO:0000256" key="1">
    <source>
        <dbReference type="SAM" id="Phobius"/>
    </source>
</evidence>
<dbReference type="EMBL" id="JBHULH010000012">
    <property type="protein sequence ID" value="MFD2568582.1"/>
    <property type="molecule type" value="Genomic_DNA"/>
</dbReference>
<accession>A0ABW5LZ26</accession>
<organism evidence="2 3">
    <name type="scientific">Pseudotenacibaculum haliotis</name>
    <dbReference type="NCBI Taxonomy" id="1862138"/>
    <lineage>
        <taxon>Bacteria</taxon>
        <taxon>Pseudomonadati</taxon>
        <taxon>Bacteroidota</taxon>
        <taxon>Flavobacteriia</taxon>
        <taxon>Flavobacteriales</taxon>
        <taxon>Flavobacteriaceae</taxon>
        <taxon>Pseudotenacibaculum</taxon>
    </lineage>
</organism>
<keyword evidence="1" id="KW-0472">Membrane</keyword>
<evidence type="ECO:0000313" key="3">
    <source>
        <dbReference type="Proteomes" id="UP001597508"/>
    </source>
</evidence>
<dbReference type="Pfam" id="PF03203">
    <property type="entry name" value="MerC"/>
    <property type="match status" value="1"/>
</dbReference>
<reference evidence="3" key="1">
    <citation type="journal article" date="2019" name="Int. J. Syst. Evol. Microbiol.">
        <title>The Global Catalogue of Microorganisms (GCM) 10K type strain sequencing project: providing services to taxonomists for standard genome sequencing and annotation.</title>
        <authorList>
            <consortium name="The Broad Institute Genomics Platform"/>
            <consortium name="The Broad Institute Genome Sequencing Center for Infectious Disease"/>
            <person name="Wu L."/>
            <person name="Ma J."/>
        </authorList>
    </citation>
    <scope>NUCLEOTIDE SEQUENCE [LARGE SCALE GENOMIC DNA]</scope>
    <source>
        <strain evidence="3">KCTC 52127</strain>
    </source>
</reference>
<feature type="transmembrane region" description="Helical" evidence="1">
    <location>
        <begin position="71"/>
        <end position="88"/>
    </location>
</feature>
<feature type="transmembrane region" description="Helical" evidence="1">
    <location>
        <begin position="100"/>
        <end position="116"/>
    </location>
</feature>
<evidence type="ECO:0000313" key="2">
    <source>
        <dbReference type="EMBL" id="MFD2568582.1"/>
    </source>
</evidence>
<protein>
    <submittedName>
        <fullName evidence="2">MerC domain-containing protein</fullName>
    </submittedName>
</protein>
<feature type="transmembrane region" description="Helical" evidence="1">
    <location>
        <begin position="12"/>
        <end position="35"/>
    </location>
</feature>
<proteinExistence type="predicted"/>
<keyword evidence="3" id="KW-1185">Reference proteome</keyword>